<evidence type="ECO:0000256" key="1">
    <source>
        <dbReference type="SAM" id="MobiDB-lite"/>
    </source>
</evidence>
<sequence length="94" mass="9989">MSVRRGAKVTAAPVPVWWEGRLALAARSAATTGPLPAAGEAGGGGRGRRRTERNCRLRHTWRPCGGGGTEALSRHGEEMGRAGENRVWGWDGRG</sequence>
<name>A0A0E0EKR9_9ORYZ</name>
<dbReference type="EnsemblPlants" id="OMERI08G10130.1">
    <property type="protein sequence ID" value="OMERI08G10130.1"/>
    <property type="gene ID" value="OMERI08G10130"/>
</dbReference>
<dbReference type="HOGENOM" id="CLU_2389885_0_0_1"/>
<feature type="compositionally biased region" description="Basic residues" evidence="1">
    <location>
        <begin position="46"/>
        <end position="61"/>
    </location>
</feature>
<dbReference type="Proteomes" id="UP000008021">
    <property type="component" value="Chromosome 8"/>
</dbReference>
<accession>A0A0E0EKR9</accession>
<evidence type="ECO:0000313" key="2">
    <source>
        <dbReference type="EnsemblPlants" id="OMERI08G10130.1"/>
    </source>
</evidence>
<protein>
    <submittedName>
        <fullName evidence="2">Uncharacterized protein</fullName>
    </submittedName>
</protein>
<proteinExistence type="predicted"/>
<reference evidence="2" key="1">
    <citation type="submission" date="2015-04" db="UniProtKB">
        <authorList>
            <consortium name="EnsemblPlants"/>
        </authorList>
    </citation>
    <scope>IDENTIFICATION</scope>
</reference>
<dbReference type="AlphaFoldDB" id="A0A0E0EKR9"/>
<feature type="compositionally biased region" description="Basic and acidic residues" evidence="1">
    <location>
        <begin position="72"/>
        <end position="81"/>
    </location>
</feature>
<organism evidence="2">
    <name type="scientific">Oryza meridionalis</name>
    <dbReference type="NCBI Taxonomy" id="40149"/>
    <lineage>
        <taxon>Eukaryota</taxon>
        <taxon>Viridiplantae</taxon>
        <taxon>Streptophyta</taxon>
        <taxon>Embryophyta</taxon>
        <taxon>Tracheophyta</taxon>
        <taxon>Spermatophyta</taxon>
        <taxon>Magnoliopsida</taxon>
        <taxon>Liliopsida</taxon>
        <taxon>Poales</taxon>
        <taxon>Poaceae</taxon>
        <taxon>BOP clade</taxon>
        <taxon>Oryzoideae</taxon>
        <taxon>Oryzeae</taxon>
        <taxon>Oryzinae</taxon>
        <taxon>Oryza</taxon>
    </lineage>
</organism>
<keyword evidence="3" id="KW-1185">Reference proteome</keyword>
<evidence type="ECO:0000313" key="3">
    <source>
        <dbReference type="Proteomes" id="UP000008021"/>
    </source>
</evidence>
<reference evidence="2" key="2">
    <citation type="submission" date="2018-05" db="EMBL/GenBank/DDBJ databases">
        <title>OmerRS3 (Oryza meridionalis Reference Sequence Version 3).</title>
        <authorList>
            <person name="Zhang J."/>
            <person name="Kudrna D."/>
            <person name="Lee S."/>
            <person name="Talag J."/>
            <person name="Welchert J."/>
            <person name="Wing R.A."/>
        </authorList>
    </citation>
    <scope>NUCLEOTIDE SEQUENCE [LARGE SCALE GENOMIC DNA]</scope>
    <source>
        <strain evidence="2">cv. OR44</strain>
    </source>
</reference>
<feature type="region of interest" description="Disordered" evidence="1">
    <location>
        <begin position="31"/>
        <end position="81"/>
    </location>
</feature>
<dbReference type="Gramene" id="OMERI08G10130.1">
    <property type="protein sequence ID" value="OMERI08G10130.1"/>
    <property type="gene ID" value="OMERI08G10130"/>
</dbReference>